<protein>
    <submittedName>
        <fullName evidence="1">Uncharacterized protein</fullName>
    </submittedName>
</protein>
<dbReference type="EMBL" id="JAESVB010000004">
    <property type="protein sequence ID" value="MCB8875726.1"/>
    <property type="molecule type" value="Genomic_DNA"/>
</dbReference>
<accession>A0A963YRC8</accession>
<sequence>MIHDHAATIAADIAALADCSLFDAGWYRMEYPDSVAGGRDALLHFCDIGWRQGCKPNPWFDPAFYLDQNSDVRDIGRNPLRHYLDHGEAEGRCPSRGFDPNAYRAHNADIRDAGLSPLAHFLAYGAAEGRDPCPVVVMVADQHTRVAADDTGSDGDPYGLIDGSGLFDVDFYLTSYPDVRGSGQDPLTHFLDFGCQEGRRPNPYFDPDWYRRHYLARQADAAKNPLLHYITQGERHALRPILYFETEWYRRSYRLADGQSPLLHYLRHRRSQRFSPLSYFDVDFYMRQWGQDVGRNRDPFAHFLRVGITRDVDPSPALNMAQYRAAVMPGRTPPPDPQPGAEFLEKIRREQFNPLIFFLSQQIPLDDALTTSG</sequence>
<evidence type="ECO:0000313" key="1">
    <source>
        <dbReference type="EMBL" id="MCB8875726.1"/>
    </source>
</evidence>
<keyword evidence="2" id="KW-1185">Reference proteome</keyword>
<organism evidence="1 2">
    <name type="scientific">Acidisoma silvae</name>
    <dbReference type="NCBI Taxonomy" id="2802396"/>
    <lineage>
        <taxon>Bacteria</taxon>
        <taxon>Pseudomonadati</taxon>
        <taxon>Pseudomonadota</taxon>
        <taxon>Alphaproteobacteria</taxon>
        <taxon>Acetobacterales</taxon>
        <taxon>Acidocellaceae</taxon>
        <taxon>Acidisoma</taxon>
    </lineage>
</organism>
<comment type="caution">
    <text evidence="1">The sequence shown here is derived from an EMBL/GenBank/DDBJ whole genome shotgun (WGS) entry which is preliminary data.</text>
</comment>
<dbReference type="Proteomes" id="UP000708298">
    <property type="component" value="Unassembled WGS sequence"/>
</dbReference>
<dbReference type="AlphaFoldDB" id="A0A963YRC8"/>
<evidence type="ECO:0000313" key="2">
    <source>
        <dbReference type="Proteomes" id="UP000708298"/>
    </source>
</evidence>
<name>A0A963YRC8_9PROT</name>
<dbReference type="RefSeq" id="WP_227321387.1">
    <property type="nucleotide sequence ID" value="NZ_JAESVB010000004.1"/>
</dbReference>
<reference evidence="1" key="2">
    <citation type="submission" date="2021-01" db="EMBL/GenBank/DDBJ databases">
        <authorList>
            <person name="Mieszkin S."/>
            <person name="Pouder E."/>
            <person name="Alain K."/>
        </authorList>
    </citation>
    <scope>NUCLEOTIDE SEQUENCE</scope>
    <source>
        <strain evidence="1">HW T2.11</strain>
    </source>
</reference>
<reference evidence="1" key="1">
    <citation type="journal article" date="2021" name="Microorganisms">
        <title>Acidisoma silvae sp. nov. and Acidisomacellulosilytica sp. nov., Two Acidophilic Bacteria Isolated from Decaying Wood, Hydrolyzing Cellulose and Producing Poly-3-hydroxybutyrate.</title>
        <authorList>
            <person name="Mieszkin S."/>
            <person name="Pouder E."/>
            <person name="Uroz S."/>
            <person name="Simon-Colin C."/>
            <person name="Alain K."/>
        </authorList>
    </citation>
    <scope>NUCLEOTIDE SEQUENCE</scope>
    <source>
        <strain evidence="1">HW T2.11</strain>
    </source>
</reference>
<proteinExistence type="predicted"/>
<gene>
    <name evidence="1" type="ORF">ASILVAE211_11075</name>
</gene>